<evidence type="ECO:0000313" key="2">
    <source>
        <dbReference type="EMBL" id="KAJ8980207.1"/>
    </source>
</evidence>
<feature type="non-terminal residue" evidence="2">
    <location>
        <position position="288"/>
    </location>
</feature>
<comment type="caution">
    <text evidence="2">The sequence shown here is derived from an EMBL/GenBank/DDBJ whole genome shotgun (WGS) entry which is preliminary data.</text>
</comment>
<proteinExistence type="predicted"/>
<dbReference type="EMBL" id="JAPWTJ010000275">
    <property type="protein sequence ID" value="KAJ8980207.1"/>
    <property type="molecule type" value="Genomic_DNA"/>
</dbReference>
<organism evidence="2 3">
    <name type="scientific">Molorchus minor</name>
    <dbReference type="NCBI Taxonomy" id="1323400"/>
    <lineage>
        <taxon>Eukaryota</taxon>
        <taxon>Metazoa</taxon>
        <taxon>Ecdysozoa</taxon>
        <taxon>Arthropoda</taxon>
        <taxon>Hexapoda</taxon>
        <taxon>Insecta</taxon>
        <taxon>Pterygota</taxon>
        <taxon>Neoptera</taxon>
        <taxon>Endopterygota</taxon>
        <taxon>Coleoptera</taxon>
        <taxon>Polyphaga</taxon>
        <taxon>Cucujiformia</taxon>
        <taxon>Chrysomeloidea</taxon>
        <taxon>Cerambycidae</taxon>
        <taxon>Lamiinae</taxon>
        <taxon>Monochamini</taxon>
        <taxon>Molorchus</taxon>
    </lineage>
</organism>
<keyword evidence="3" id="KW-1185">Reference proteome</keyword>
<gene>
    <name evidence="2" type="ORF">NQ317_002220</name>
</gene>
<dbReference type="PANTHER" id="PTHR23099:SF0">
    <property type="entry name" value="GERM CELL NUCLEAR ACIDIC PROTEIN"/>
    <property type="match status" value="1"/>
</dbReference>
<dbReference type="InterPro" id="IPR035240">
    <property type="entry name" value="SprT_Zn_ribbon"/>
</dbReference>
<evidence type="ECO:0000313" key="3">
    <source>
        <dbReference type="Proteomes" id="UP001162164"/>
    </source>
</evidence>
<dbReference type="Pfam" id="PF10263">
    <property type="entry name" value="SprT-like"/>
    <property type="match status" value="1"/>
</dbReference>
<dbReference type="SMART" id="SM00731">
    <property type="entry name" value="SprT"/>
    <property type="match status" value="1"/>
</dbReference>
<reference evidence="2" key="1">
    <citation type="journal article" date="2023" name="Insect Mol. Biol.">
        <title>Genome sequencing provides insights into the evolution of gene families encoding plant cell wall-degrading enzymes in longhorned beetles.</title>
        <authorList>
            <person name="Shin N.R."/>
            <person name="Okamura Y."/>
            <person name="Kirsch R."/>
            <person name="Pauchet Y."/>
        </authorList>
    </citation>
    <scope>NUCLEOTIDE SEQUENCE</scope>
    <source>
        <strain evidence="2">MMC_N1</strain>
    </source>
</reference>
<dbReference type="PANTHER" id="PTHR23099">
    <property type="entry name" value="TRANSCRIPTIONAL REGULATOR"/>
    <property type="match status" value="1"/>
</dbReference>
<dbReference type="Proteomes" id="UP001162164">
    <property type="component" value="Unassembled WGS sequence"/>
</dbReference>
<name>A0ABQ9JR89_9CUCU</name>
<sequence>MLLERGMQGGGTSHTIKTKNNMETFDVSSDDEWENEISKIVHESKLIDGKHSFLASLSADPGHLSIRIKHIVVGSLMYQFISATCQLEYLGATLKPIRSNYWTNYLIYTMKKIFDNALPKDTEFEWNDRLRGHVERKARIVLSTKVIDAAYRLRDTLVHELCHAATWIVNCVSDGHGSYWKAWAYKAMKTFPELPPIKRCHDYVINTKYTYRCTGCGYSIGRHSKSLDIERKRCGYCKGKFEILINKINKKGDTKSVPATPKRVATGFALFVKENYGIYKNDQRKHGE</sequence>
<evidence type="ECO:0000259" key="1">
    <source>
        <dbReference type="SMART" id="SM00731"/>
    </source>
</evidence>
<feature type="domain" description="SprT-like" evidence="1">
    <location>
        <begin position="104"/>
        <end position="244"/>
    </location>
</feature>
<dbReference type="Pfam" id="PF17283">
    <property type="entry name" value="Zn_ribbon_SprT"/>
    <property type="match status" value="1"/>
</dbReference>
<accession>A0ABQ9JR89</accession>
<protein>
    <recommendedName>
        <fullName evidence="1">SprT-like domain-containing protein</fullName>
    </recommendedName>
</protein>
<dbReference type="InterPro" id="IPR006640">
    <property type="entry name" value="SprT-like_domain"/>
</dbReference>